<dbReference type="InterPro" id="IPR056823">
    <property type="entry name" value="TEN-like_YD-shell"/>
</dbReference>
<evidence type="ECO:0000256" key="2">
    <source>
        <dbReference type="SAM" id="MobiDB-lite"/>
    </source>
</evidence>
<name>A0A1H2SQ22_9PSEU</name>
<dbReference type="OrthoDB" id="4981820at2"/>
<proteinExistence type="predicted"/>
<dbReference type="InterPro" id="IPR045351">
    <property type="entry name" value="DUF6531"/>
</dbReference>
<dbReference type="SUPFAM" id="SSF69304">
    <property type="entry name" value="Tricorn protease N-terminal domain"/>
    <property type="match status" value="1"/>
</dbReference>
<dbReference type="NCBIfam" id="TIGR01643">
    <property type="entry name" value="YD_repeat_2x"/>
    <property type="match status" value="8"/>
</dbReference>
<feature type="compositionally biased region" description="Polar residues" evidence="2">
    <location>
        <begin position="345"/>
        <end position="355"/>
    </location>
</feature>
<feature type="compositionally biased region" description="Gly residues" evidence="2">
    <location>
        <begin position="1362"/>
        <end position="1374"/>
    </location>
</feature>
<evidence type="ECO:0000313" key="6">
    <source>
        <dbReference type="Proteomes" id="UP000199529"/>
    </source>
</evidence>
<dbReference type="NCBIfam" id="TIGR03696">
    <property type="entry name" value="Rhs_assc_core"/>
    <property type="match status" value="1"/>
</dbReference>
<feature type="region of interest" description="Disordered" evidence="2">
    <location>
        <begin position="1340"/>
        <end position="1472"/>
    </location>
</feature>
<feature type="compositionally biased region" description="Basic and acidic residues" evidence="2">
    <location>
        <begin position="1538"/>
        <end position="1562"/>
    </location>
</feature>
<dbReference type="Pfam" id="PF20148">
    <property type="entry name" value="DUF6531"/>
    <property type="match status" value="1"/>
</dbReference>
<feature type="compositionally biased region" description="Low complexity" evidence="2">
    <location>
        <begin position="1394"/>
        <end position="1410"/>
    </location>
</feature>
<evidence type="ECO:0000259" key="3">
    <source>
        <dbReference type="Pfam" id="PF20148"/>
    </source>
</evidence>
<evidence type="ECO:0000313" key="5">
    <source>
        <dbReference type="EMBL" id="SDW33139.1"/>
    </source>
</evidence>
<dbReference type="InterPro" id="IPR036689">
    <property type="entry name" value="ESAT-6-like_sf"/>
</dbReference>
<dbReference type="InterPro" id="IPR006530">
    <property type="entry name" value="YD"/>
</dbReference>
<protein>
    <submittedName>
        <fullName evidence="5">RHS repeat-associated core domain-containing protein</fullName>
    </submittedName>
</protein>
<dbReference type="Proteomes" id="UP000199529">
    <property type="component" value="Unassembled WGS sequence"/>
</dbReference>
<reference evidence="6" key="1">
    <citation type="submission" date="2016-10" db="EMBL/GenBank/DDBJ databases">
        <authorList>
            <person name="Varghese N."/>
            <person name="Submissions S."/>
        </authorList>
    </citation>
    <scope>NUCLEOTIDE SEQUENCE [LARGE SCALE GENOMIC DNA]</scope>
    <source>
        <strain evidence="6">CGMCC 4.3530</strain>
    </source>
</reference>
<evidence type="ECO:0000256" key="1">
    <source>
        <dbReference type="ARBA" id="ARBA00022737"/>
    </source>
</evidence>
<dbReference type="InterPro" id="IPR022385">
    <property type="entry name" value="Rhs_assc_core"/>
</dbReference>
<dbReference type="Gene3D" id="2.180.10.10">
    <property type="entry name" value="RHS repeat-associated core"/>
    <property type="match status" value="3"/>
</dbReference>
<dbReference type="RefSeq" id="WP_093260988.1">
    <property type="nucleotide sequence ID" value="NZ_FNOK01000002.1"/>
</dbReference>
<keyword evidence="1" id="KW-0677">Repeat</keyword>
<dbReference type="SUPFAM" id="SSF140453">
    <property type="entry name" value="EsxAB dimer-like"/>
    <property type="match status" value="1"/>
</dbReference>
<feature type="region of interest" description="Disordered" evidence="2">
    <location>
        <begin position="1538"/>
        <end position="1572"/>
    </location>
</feature>
<feature type="region of interest" description="Disordered" evidence="2">
    <location>
        <begin position="248"/>
        <end position="379"/>
    </location>
</feature>
<feature type="domain" description="Teneurin-like YD-shell" evidence="4">
    <location>
        <begin position="847"/>
        <end position="964"/>
    </location>
</feature>
<dbReference type="PRINTS" id="PR00394">
    <property type="entry name" value="RHSPROTEIN"/>
</dbReference>
<feature type="domain" description="Teneurin-like YD-shell" evidence="4">
    <location>
        <begin position="554"/>
        <end position="694"/>
    </location>
</feature>
<accession>A0A1H2SQ22</accession>
<dbReference type="Pfam" id="PF25023">
    <property type="entry name" value="TEN_YD-shell"/>
    <property type="match status" value="3"/>
</dbReference>
<feature type="compositionally biased region" description="Low complexity" evidence="2">
    <location>
        <begin position="264"/>
        <end position="279"/>
    </location>
</feature>
<feature type="compositionally biased region" description="Basic and acidic residues" evidence="2">
    <location>
        <begin position="1428"/>
        <end position="1440"/>
    </location>
</feature>
<feature type="compositionally biased region" description="Polar residues" evidence="2">
    <location>
        <begin position="1446"/>
        <end position="1461"/>
    </location>
</feature>
<dbReference type="InterPro" id="IPR050708">
    <property type="entry name" value="T6SS_VgrG/RHS"/>
</dbReference>
<dbReference type="EMBL" id="FNOK01000002">
    <property type="protein sequence ID" value="SDW33139.1"/>
    <property type="molecule type" value="Genomic_DNA"/>
</dbReference>
<feature type="domain" description="Teneurin-like YD-shell" evidence="4">
    <location>
        <begin position="1024"/>
        <end position="1332"/>
    </location>
</feature>
<organism evidence="5 6">
    <name type="scientific">Saccharopolyspora shandongensis</name>
    <dbReference type="NCBI Taxonomy" id="418495"/>
    <lineage>
        <taxon>Bacteria</taxon>
        <taxon>Bacillati</taxon>
        <taxon>Actinomycetota</taxon>
        <taxon>Actinomycetes</taxon>
        <taxon>Pseudonocardiales</taxon>
        <taxon>Pseudonocardiaceae</taxon>
        <taxon>Saccharopolyspora</taxon>
    </lineage>
</organism>
<feature type="compositionally biased region" description="Low complexity" evidence="2">
    <location>
        <begin position="287"/>
        <end position="309"/>
    </location>
</feature>
<feature type="domain" description="DUF6531" evidence="3">
    <location>
        <begin position="374"/>
        <end position="445"/>
    </location>
</feature>
<gene>
    <name evidence="5" type="ORF">SAMN05216215_1002276</name>
</gene>
<evidence type="ECO:0000259" key="4">
    <source>
        <dbReference type="Pfam" id="PF25023"/>
    </source>
</evidence>
<dbReference type="PANTHER" id="PTHR32305:SF15">
    <property type="entry name" value="PROTEIN RHSA-RELATED"/>
    <property type="match status" value="1"/>
</dbReference>
<keyword evidence="6" id="KW-1185">Reference proteome</keyword>
<dbReference type="STRING" id="418495.SAMN05216215_1002276"/>
<feature type="compositionally biased region" description="Basic and acidic residues" evidence="2">
    <location>
        <begin position="356"/>
        <end position="367"/>
    </location>
</feature>
<dbReference type="PANTHER" id="PTHR32305">
    <property type="match status" value="1"/>
</dbReference>
<sequence length="1618" mass="175787">MTNPLVAQREDSTQSFSGVPILESVNDTKKAIESGDWASGVMGAVGTGLDALGMAMDPFGSILAAGVGWLMEHVGPVSDALDALTGDPDEIKAHSETWKNISAELGEIGTEMTNLVNNDTGSWIGEAGDAYRKRSEDTANLIAAAQAAADGASSGIGTAGEVVAMVRTLVRDIIAELVGHLVSWALQVLATLGIAMAWVVPQVVAEVAKVAARIADITTKLVKAIKALAPMLKKLGSSFGDAKDALKKIKSGDGSAPGPKGPAPTKSTSSDGPPTKSSPDGPPPKSSPNDGPASTSSTSSDGPPTKSSPDGPPPKSSPNDGPPTRSGPEMGPPPSGTSPASTRSNNKPDGSSNKPDNPRDRSVKGEDICTGGSEPVDLATGHMVMTEKDLEIQGPLSLVLQRMYVSSYRAGRWFGQSWASTLDQRLEVDAENVCYFSPDGMILVYPLPSAEAPVLPVEGPRWPLHLDEDGGYSLENTQLNQILRFGPPAGRDLVLPLLSVEDEDGRRLDVEHRRFGPPKAIQHSDGYRVEIDSEHERITALRVVDPERDLDVLVMRYGYDAKGRLAEVVNSSGKALLFQYDSAGRLTEWQDRNGFWFRYIYDEHGRCVRTVGDKGFFDSTFTYDGSITRYTDSLGGVKEFEFNDAKQLVRESDALGNTTLSTWDRYDRLLDRTDPLGRTTYYQYDSLGKPRWITRPDGSTVRLYLAEDGTVSSIEVKDGERTWARAYDGEALDPFGGKVGVAPQLSVESIRSGRAETTEPELTEPDPRLLDLFGRPRETTTPGGGRVQLGWTVEGRRSWRVDSLGNRVQWRYDPEGNQIAQIDEVGGVTATEYGPFEVELASVDQTGARTTRTYDTERRLTSVTNPQGQTWRYVYDLAGRVLEERDFDGRVLRYAYDPAGQLVRSVNGAGEETEYVYDALGNLVEWRAPSGVTKYAYSPVGHLTRATNDDAVLEFERDDQGRITAETINGRSVTFAYDSENGVIRRQTPSGVASAWNYDAAGRATGLSFAGHSLNFGYDAAGQQINRAIDGAVTLVQSYDGEQRLTSQAVTGRSGQPVLRRRFAYRPDGKLIGTDDGLSGSIRYQIDPSGRVVEVIAPDRRESYRYDGSGNVVASNGLNDAETGPRRYAGNSLIAAGAVTFQHDAQGRLVLRADNTGRNWRYAWDSYDRLVAVTTPEGVVWRYRYDPVGRRIAKQRLAPDLSTVAEQTDFVWDGGTLIEQVHTDPNGRRTVTTWAHHPDDDAPVAQLERGAQERFHSVITDQVGTATDLVDPSGMLTWHGRNSLWGRDLPAPPAAAGTPLRFPGQYADRESGLNYNVYRYYNPATGRYLSQDPLGLTPAPNPVAYVGNPHSAKDPLGLMPKKGGGGKGGQGQGATAGSKDKTGRKHGAPNTPETGNNGQGPSNQGGSNTNRPEPKALEQKPVGTYDVNGKKYNVEVEAHQNKHQTTHITGMDNKNVSNSGANKFPENVGDQAHKDYFGKNAAEIADLKRQEKLEAYKDGGTADARFEAKRERDQAWEDLRKGEKSYAEYKAANDRYQDAAKADDKASKDLDKISHDGFRRPDGSIYEGANPAQSVDGVRYQVSGNFSGGSNDVSYHCYPGTKKQSVWDNQYGDMFKKF</sequence>